<evidence type="ECO:0000313" key="2">
    <source>
        <dbReference type="Proteomes" id="UP000808337"/>
    </source>
</evidence>
<name>A0A9D7SVZ5_9BACT</name>
<dbReference type="Gene3D" id="2.60.120.260">
    <property type="entry name" value="Galactose-binding domain-like"/>
    <property type="match status" value="1"/>
</dbReference>
<dbReference type="EMBL" id="JADKGY010000014">
    <property type="protein sequence ID" value="MBK9983266.1"/>
    <property type="molecule type" value="Genomic_DNA"/>
</dbReference>
<proteinExistence type="predicted"/>
<evidence type="ECO:0000313" key="1">
    <source>
        <dbReference type="EMBL" id="MBK9983266.1"/>
    </source>
</evidence>
<accession>A0A9D7SVZ5</accession>
<gene>
    <name evidence="1" type="ORF">IPP15_12835</name>
</gene>
<organism evidence="1 2">
    <name type="scientific">Candidatus Opimibacter skivensis</name>
    <dbReference type="NCBI Taxonomy" id="2982028"/>
    <lineage>
        <taxon>Bacteria</taxon>
        <taxon>Pseudomonadati</taxon>
        <taxon>Bacteroidota</taxon>
        <taxon>Saprospiria</taxon>
        <taxon>Saprospirales</taxon>
        <taxon>Saprospiraceae</taxon>
        <taxon>Candidatus Opimibacter</taxon>
    </lineage>
</organism>
<sequence length="3046" mass="335353">MKQPIRSQGKFNITFFFFLLLNSNMLLGQAELFLNFQSTSLDFPSLSEKDIQYSNQFILQITNPKQGDENIYNLKLEIQGNGISMTSLGRPGSGISFKFASQITFFSSDLAHFFDFDELEISGISREQYQLHGLPEGIYTVCFTAIDNTYDRNQSASNQACINLLVRENLPPEIIRPYNEEVFSKNDQYLFQWMPRHISSGLVNYNFLVFEAQEGFTDQELLYHFRPIINESTFGFQYTYYVSSKILKPGKKYVAFVQAQAPYNNFIFKNAGYSDPIRFELDKTVISNTRMQENEAPEPNCLYPVSDVIINEFNYGLEGGRGVFIELLVTGIQSGQDEIDLDGWIIDDNNYFQSNPNANSGHIRLGTCFSDIPRGSLILIYDNNYLNAGINPAMDGMPNANGVYQICLTNACLSVTQNCPSDTDSHYSCTPQSTGATSWPTYASFQSSGDLIQLRRPDGDIEHAFLWNTDNYEFISSEKVIDFNTVNFATGLGLAFTTGNNWYNAQGFSVINSSQASPGTGNSSANTDLINNLKAITSYNPFYITCRQEILGNSSWAIIDLFGYTASSSFRVIVDGVPVITYSVNNPIQVPLHGAGYHIIDVVDSYNGCHDEGIVEVPTVCVPGTPCNDLNSCTSSDVLDAHCNCAGTPDDEVTFTVSLANLKNCDYCISLVPTDYDPYIDYFIIESITLVLPTGGTVYLNELDNLDDDRRQIFNFPYCIGCQGNNGITLLMNDFNAWLVANGFIGNVSIGTSPCGAYSLIFTNTNISLLSAEATTNIGDPFEINFHESDCSQLPTTFGYNVSASLENCGELSPENENEVVSWIWSTGSSENYLFTPNQEDCYAVSVTCSTGCTYVGVFPQGGDCGCIVGNPCILAGNDPAECRTGTLDQNCHCVLNPVPDSDNDSVCDLADQCPGFNDLEDSDHDGVPDGCDLCYDPTYPPHVLTAVDSMHLLDNDPENDPVFCLGYPCNEDVSIGVTSLGQPTCDYCLRVDGTTTFPNDPYRYFKSASFIINGQPAQLDLMTAWENYNTEGFEIDWGSWNSGGSDAIRHPDVVLANTGKYSVELKSSGVSASMSTDPFSLSSCCQIRIDFSYRTKDFQGSSESFILEKSTNNGSSYSSVKEYFYNTDFQNELRYNETVYINGPFSSVTKFRFRCIASNSSHKIYIDDIIIHRISNTGYGCFSTDDDRPQFAHIVQNWLYNQLEYLDFLYVTGNSNLCGSGDFFQVSNTDVAFQSISILGNGQFGNYHFTSPDCGNLLPGQESFVLKAESTCIESTYKWSTGQTTSSIVVPYEDAGYQVTITCEDGCSYVVEYGNQNCLVGTPCTRPGDLCNPTGVIDAYCNCYVEEPNTIDTNGNGIPDCKEESCNCNTEPEIIYTPAAPQDRCNFCIPLDGVNDLVIGVKISTSEETIILDCPGDLEYQYCIGNGGSADCDSDTIKPLEQFKSDFYRWSLLHGYNLRVLLETDSVLNCGLGYFLRIENAPFKDISLILENDQLNSLSNPTCSVVSTGYSVSLSTVDCAVCSHPSYHWSDGSTGPTPLAEIVSSPNIGYTVTVTCSDNCSYEIESPGDILCIVGTPCDDANSCTHGDVYDEQCHCAGVIDDENDSDGDGVANSCDRCEGFNDTDDDDADTVPNGCDCHPGQNDLDPNVTGPCEACSYADGQSPYMVRIYMSVLNMTSPNWCGIGSNYIRGFSYCGPEEIDPVSPHQCASSLWVEFKLEPNFKLGYCVCPGVCTGVFYDIDDFTHDLQNWLRNVMHDDLAEVLIINNDLVIQHSIYRFDQLYLTDKLTNFFDGSYAGFDARYEDYVVEIGAPCDDGDPCTIYDRWDETCRCAGIFQDSDGDGVCNAEDQCPDQLDYIDFNQDGIPDCLQSQLVDCDGGISFCEFIKRQLEATYEKYIPPGIPNATEIVPLITNDDNLAGNSYPRVIQRKFKDVQDRLYIEFQSENWQPLNMNYPLLIENIRSKRDSDKDGIYDYFDPCPDKEREETGDYFTSADFSQCDCSDKTWENMVILYGLLFETVSYFNDPNSPCYDSEEQIILPGCAAALGIAVYMDDDCVLRASEGNCPIEFKVDCNGNCEAIYLGLHDGSNNCDAVVDVGAPCALTPADCPTPGPCQVYVIVGNPAYAQDPSQEPCMCQIINRPDADGDGICDDEDPCPTIDFVDNDQDGIDDCIDNCPDIPGMRGDPCDDNDPCTYADHIDENCHCTGVHIDLDDDGVYDCDPCTAAIDNDGDGYIDEVIMENGHPKCDVCPGLDDMVDEDQDGRPDCIFPPYKPIGCPTGFALIKKTGIVLIYDSDEILKKDLPEPISIWLIGTFTGASTSYEFYPYLTITSLRETSGTFEVLYGIKDLPSYIDPADIRIAGITYSNHQQCIMDDLDEDGNFDISTQTFVGLPCPSFSTFSDRIEFLFSVDPEFKIDPTSLIGDLTVNFTSSAGANIQQTFEISSTTVDIVPSGLMITGRDLVGLGATGTYSGDLNLPNGLTCHYNPGGALAFDCVEIINGANVYHTSGNPCDDGDPCTHHDKWQMLNGVCTCAGEASPDSDGDTVCDAIDPCPDIPNEVVNGVVQNCPCPELIIESSQIVNEKDLEIILNVSEASQFSHVDVSITGGPKDEQISGMSFTSPFIVPNLAYGYYYVITLHGVCLTGGTSDATVEIDVPFGEDQFICGINISDIDLSNFSMLPSLNRGDIFTAADFEINVGSTKGSNGKFTGLGYIKVPYLGQVRINVSFTDIIINADYQLVSGSIKVNGFGLALLGDDLSNSINDLVNKVLDPLISLDQMLEEISDMLELIDEYVETTKQLVSQETKDCLTNAKANLVALQQQQPPATEAELKAAAVEVQNCLTLYNQEIAAIMASISEVIQPLTEKIFQESCQTQLEDLRIAYEGSTSPFVEGVVNKPLDNYTSLYTAYINAHPLILNTELQSAGFITSDPFTKYYPIEPAEIPSTANSLQAEFYSKESAYHFCYLMDLIANPNSSEYMDTPEEIKILLKLLLEVGNQIVDDIQSMVKAGYTNEEIVNDPDKKIQLLLESYLKSSVQLRSYGNIRN</sequence>
<comment type="caution">
    <text evidence="1">The sequence shown here is derived from an EMBL/GenBank/DDBJ whole genome shotgun (WGS) entry which is preliminary data.</text>
</comment>
<dbReference type="Proteomes" id="UP000808337">
    <property type="component" value="Unassembled WGS sequence"/>
</dbReference>
<reference evidence="1 2" key="1">
    <citation type="submission" date="2020-10" db="EMBL/GenBank/DDBJ databases">
        <title>Connecting structure to function with the recovery of over 1000 high-quality activated sludge metagenome-assembled genomes encoding full-length rRNA genes using long-read sequencing.</title>
        <authorList>
            <person name="Singleton C.M."/>
            <person name="Petriglieri F."/>
            <person name="Kristensen J.M."/>
            <person name="Kirkegaard R.H."/>
            <person name="Michaelsen T.Y."/>
            <person name="Andersen M.H."/>
            <person name="Karst S.M."/>
            <person name="Dueholm M.S."/>
            <person name="Nielsen P.H."/>
            <person name="Albertsen M."/>
        </authorList>
    </citation>
    <scope>NUCLEOTIDE SEQUENCE [LARGE SCALE GENOMIC DNA]</scope>
    <source>
        <strain evidence="1">Ribe_18-Q3-R11-54_MAXAC.273</strain>
    </source>
</reference>
<protein>
    <submittedName>
        <fullName evidence="1">Uncharacterized protein</fullName>
    </submittedName>
</protein>